<keyword evidence="1" id="KW-0812">Transmembrane</keyword>
<dbReference type="Proteomes" id="UP000887565">
    <property type="component" value="Unplaced"/>
</dbReference>
<keyword evidence="1" id="KW-1133">Transmembrane helix</keyword>
<proteinExistence type="predicted"/>
<dbReference type="AlphaFoldDB" id="A0A915IPK3"/>
<feature type="transmembrane region" description="Helical" evidence="1">
    <location>
        <begin position="33"/>
        <end position="54"/>
    </location>
</feature>
<feature type="transmembrane region" description="Helical" evidence="1">
    <location>
        <begin position="60"/>
        <end position="83"/>
    </location>
</feature>
<organism evidence="2 3">
    <name type="scientific">Romanomermis culicivorax</name>
    <name type="common">Nematode worm</name>
    <dbReference type="NCBI Taxonomy" id="13658"/>
    <lineage>
        <taxon>Eukaryota</taxon>
        <taxon>Metazoa</taxon>
        <taxon>Ecdysozoa</taxon>
        <taxon>Nematoda</taxon>
        <taxon>Enoplea</taxon>
        <taxon>Dorylaimia</taxon>
        <taxon>Mermithida</taxon>
        <taxon>Mermithoidea</taxon>
        <taxon>Mermithidae</taxon>
        <taxon>Romanomermis</taxon>
    </lineage>
</organism>
<dbReference type="InterPro" id="IPR019425">
    <property type="entry name" value="7TM_GPCR_serpentine_rcpt_Srt"/>
</dbReference>
<dbReference type="WBParaSite" id="nRc.2.0.1.t15805-RA">
    <property type="protein sequence ID" value="nRc.2.0.1.t15805-RA"/>
    <property type="gene ID" value="nRc.2.0.1.g15805"/>
</dbReference>
<keyword evidence="1" id="KW-0472">Membrane</keyword>
<protein>
    <submittedName>
        <fullName evidence="3">Uncharacterized protein</fullName>
    </submittedName>
</protein>
<evidence type="ECO:0000256" key="1">
    <source>
        <dbReference type="SAM" id="Phobius"/>
    </source>
</evidence>
<accession>A0A915IPK3</accession>
<sequence length="100" mass="11203">MISTKNEDNHRILSRKHMLDPKLANDRKKENKVLIQACVICLLHVATVATWAVSQKIATAKYVLFIPSIVGLFSSGSTGYLYILHSEAEVRQYGVEMLVS</sequence>
<name>A0A915IPK3_ROMCU</name>
<keyword evidence="2" id="KW-1185">Reference proteome</keyword>
<evidence type="ECO:0000313" key="2">
    <source>
        <dbReference type="Proteomes" id="UP000887565"/>
    </source>
</evidence>
<dbReference type="Pfam" id="PF10321">
    <property type="entry name" value="7TM_GPCR_Srt"/>
    <property type="match status" value="1"/>
</dbReference>
<evidence type="ECO:0000313" key="3">
    <source>
        <dbReference type="WBParaSite" id="nRc.2.0.1.t15805-RA"/>
    </source>
</evidence>
<reference evidence="3" key="1">
    <citation type="submission" date="2022-11" db="UniProtKB">
        <authorList>
            <consortium name="WormBaseParasite"/>
        </authorList>
    </citation>
    <scope>IDENTIFICATION</scope>
</reference>